<reference evidence="11" key="1">
    <citation type="submission" date="2018-06" db="EMBL/GenBank/DDBJ databases">
        <authorList>
            <person name="Zhirakovskaya E."/>
        </authorList>
    </citation>
    <scope>NUCLEOTIDE SEQUENCE</scope>
</reference>
<keyword evidence="7" id="KW-0274">FAD</keyword>
<dbReference type="GO" id="GO:0016740">
    <property type="term" value="F:transferase activity"/>
    <property type="evidence" value="ECO:0007669"/>
    <property type="project" value="UniProtKB-KW"/>
</dbReference>
<dbReference type="Pfam" id="PF02424">
    <property type="entry name" value="ApbE"/>
    <property type="match status" value="1"/>
</dbReference>
<evidence type="ECO:0000256" key="1">
    <source>
        <dbReference type="ARBA" id="ARBA00001946"/>
    </source>
</evidence>
<evidence type="ECO:0000256" key="8">
    <source>
        <dbReference type="ARBA" id="ARBA00022842"/>
    </source>
</evidence>
<evidence type="ECO:0000256" key="3">
    <source>
        <dbReference type="ARBA" id="ARBA00016337"/>
    </source>
</evidence>
<keyword evidence="5 11" id="KW-0808">Transferase</keyword>
<evidence type="ECO:0000256" key="4">
    <source>
        <dbReference type="ARBA" id="ARBA00022630"/>
    </source>
</evidence>
<accession>A0A3B1BLB2</accession>
<evidence type="ECO:0000256" key="7">
    <source>
        <dbReference type="ARBA" id="ARBA00022827"/>
    </source>
</evidence>
<dbReference type="SUPFAM" id="SSF143631">
    <property type="entry name" value="ApbE-like"/>
    <property type="match status" value="1"/>
</dbReference>
<evidence type="ECO:0000256" key="10">
    <source>
        <dbReference type="ARBA" id="ARBA00048540"/>
    </source>
</evidence>
<dbReference type="Gene3D" id="3.10.520.10">
    <property type="entry name" value="ApbE-like domains"/>
    <property type="match status" value="1"/>
</dbReference>
<dbReference type="PANTHER" id="PTHR30040:SF2">
    <property type="entry name" value="FAD:PROTEIN FMN TRANSFERASE"/>
    <property type="match status" value="1"/>
</dbReference>
<keyword evidence="6" id="KW-0479">Metal-binding</keyword>
<organism evidence="11">
    <name type="scientific">hydrothermal vent metagenome</name>
    <dbReference type="NCBI Taxonomy" id="652676"/>
    <lineage>
        <taxon>unclassified sequences</taxon>
        <taxon>metagenomes</taxon>
        <taxon>ecological metagenomes</taxon>
    </lineage>
</organism>
<proteinExistence type="predicted"/>
<sequence length="334" mass="36888">MPMLLVLMSLCWPQILMAQWFEQEQAIMGTSVRVELWSEDPAQAQDAIAAVMAEMRHVDALMSPLKSDSELALINREADKNPVIISKELFQLIQRAQSVSDLTHGVFDISFASVGYLYDYRKGIHPSAAQIKKHLPAVNYRAIKLDNKTRSLFFSLPGMRIDLGGIAKGYAVDQAIHLLQQRGIRHALVSAGGDSQLLGDRRGRPWIIGIRNPRDTPKHSLKEKARTSPVVLPLADIAISTSGDYERYFIRDGVRYHHIINTRTGRSARASESATVIGPDATMTDALSTSVFILGAEKGIALINRLPGFDAVVIDAKGRLFYSDGLMPPKTGEK</sequence>
<dbReference type="InterPro" id="IPR024932">
    <property type="entry name" value="ApbE"/>
</dbReference>
<gene>
    <name evidence="11" type="ORF">MNBD_GAMMA24-2032</name>
</gene>
<dbReference type="AlphaFoldDB" id="A0A3B1BLB2"/>
<dbReference type="PIRSF" id="PIRSF006268">
    <property type="entry name" value="ApbE"/>
    <property type="match status" value="1"/>
</dbReference>
<dbReference type="PANTHER" id="PTHR30040">
    <property type="entry name" value="THIAMINE BIOSYNTHESIS LIPOPROTEIN APBE"/>
    <property type="match status" value="1"/>
</dbReference>
<evidence type="ECO:0000313" key="11">
    <source>
        <dbReference type="EMBL" id="VAX12943.1"/>
    </source>
</evidence>
<evidence type="ECO:0000256" key="2">
    <source>
        <dbReference type="ARBA" id="ARBA00011955"/>
    </source>
</evidence>
<name>A0A3B1BLB2_9ZZZZ</name>
<evidence type="ECO:0000256" key="9">
    <source>
        <dbReference type="ARBA" id="ARBA00031306"/>
    </source>
</evidence>
<comment type="catalytic activity">
    <reaction evidence="10">
        <text>L-threonyl-[protein] + FAD = FMN-L-threonyl-[protein] + AMP + H(+)</text>
        <dbReference type="Rhea" id="RHEA:36847"/>
        <dbReference type="Rhea" id="RHEA-COMP:11060"/>
        <dbReference type="Rhea" id="RHEA-COMP:11061"/>
        <dbReference type="ChEBI" id="CHEBI:15378"/>
        <dbReference type="ChEBI" id="CHEBI:30013"/>
        <dbReference type="ChEBI" id="CHEBI:57692"/>
        <dbReference type="ChEBI" id="CHEBI:74257"/>
        <dbReference type="ChEBI" id="CHEBI:456215"/>
        <dbReference type="EC" id="2.7.1.180"/>
    </reaction>
</comment>
<dbReference type="InterPro" id="IPR003374">
    <property type="entry name" value="ApbE-like_sf"/>
</dbReference>
<dbReference type="GO" id="GO:0046872">
    <property type="term" value="F:metal ion binding"/>
    <property type="evidence" value="ECO:0007669"/>
    <property type="project" value="UniProtKB-KW"/>
</dbReference>
<protein>
    <recommendedName>
        <fullName evidence="3">FAD:protein FMN transferase</fullName>
        <ecNumber evidence="2">2.7.1.180</ecNumber>
    </recommendedName>
    <alternativeName>
        <fullName evidence="9">Flavin transferase</fullName>
    </alternativeName>
</protein>
<dbReference type="EMBL" id="UOFZ01000076">
    <property type="protein sequence ID" value="VAX12943.1"/>
    <property type="molecule type" value="Genomic_DNA"/>
</dbReference>
<comment type="cofactor">
    <cofactor evidence="1">
        <name>Mg(2+)</name>
        <dbReference type="ChEBI" id="CHEBI:18420"/>
    </cofactor>
</comment>
<evidence type="ECO:0000256" key="6">
    <source>
        <dbReference type="ARBA" id="ARBA00022723"/>
    </source>
</evidence>
<keyword evidence="8" id="KW-0460">Magnesium</keyword>
<evidence type="ECO:0000256" key="5">
    <source>
        <dbReference type="ARBA" id="ARBA00022679"/>
    </source>
</evidence>
<keyword evidence="4" id="KW-0285">Flavoprotein</keyword>
<dbReference type="EC" id="2.7.1.180" evidence="2"/>